<dbReference type="AlphaFoldDB" id="A0A402AKP2"/>
<dbReference type="EMBL" id="BIFS01000001">
    <property type="protein sequence ID" value="GCE19798.1"/>
    <property type="molecule type" value="Genomic_DNA"/>
</dbReference>
<name>A0A402AKP2_9CHLR</name>
<evidence type="ECO:0000313" key="2">
    <source>
        <dbReference type="Proteomes" id="UP000287188"/>
    </source>
</evidence>
<sequence length="73" mass="8318">MSILSGVEYMWWAAAAAHHIYSTPGAAGAKEEHEKPWHQIESIRHLVIKQKVKRGVKRPENAPETGDILYFIH</sequence>
<accession>A0A402AKP2</accession>
<keyword evidence="2" id="KW-1185">Reference proteome</keyword>
<proteinExistence type="predicted"/>
<evidence type="ECO:0000313" key="1">
    <source>
        <dbReference type="EMBL" id="GCE19798.1"/>
    </source>
</evidence>
<comment type="caution">
    <text evidence="1">The sequence shown here is derived from an EMBL/GenBank/DDBJ whole genome shotgun (WGS) entry which is preliminary data.</text>
</comment>
<organism evidence="1 2">
    <name type="scientific">Dictyobacter kobayashii</name>
    <dbReference type="NCBI Taxonomy" id="2014872"/>
    <lineage>
        <taxon>Bacteria</taxon>
        <taxon>Bacillati</taxon>
        <taxon>Chloroflexota</taxon>
        <taxon>Ktedonobacteria</taxon>
        <taxon>Ktedonobacterales</taxon>
        <taxon>Dictyobacteraceae</taxon>
        <taxon>Dictyobacter</taxon>
    </lineage>
</organism>
<reference evidence="2" key="1">
    <citation type="submission" date="2018-12" db="EMBL/GenBank/DDBJ databases">
        <title>Tengunoibacter tsumagoiensis gen. nov., sp. nov., Dictyobacter kobayashii sp. nov., D. alpinus sp. nov., and D. joshuensis sp. nov. and description of Dictyobacteraceae fam. nov. within the order Ktedonobacterales isolated from Tengu-no-mugimeshi.</title>
        <authorList>
            <person name="Wang C.M."/>
            <person name="Zheng Y."/>
            <person name="Sakai Y."/>
            <person name="Toyoda A."/>
            <person name="Minakuchi Y."/>
            <person name="Abe K."/>
            <person name="Yokota A."/>
            <person name="Yabe S."/>
        </authorList>
    </citation>
    <scope>NUCLEOTIDE SEQUENCE [LARGE SCALE GENOMIC DNA]</scope>
    <source>
        <strain evidence="2">Uno11</strain>
    </source>
</reference>
<protein>
    <submittedName>
        <fullName evidence="1">Uncharacterized protein</fullName>
    </submittedName>
</protein>
<gene>
    <name evidence="1" type="ORF">KDK_35980</name>
</gene>
<dbReference type="Proteomes" id="UP000287188">
    <property type="component" value="Unassembled WGS sequence"/>
</dbReference>